<feature type="transmembrane region" description="Helical" evidence="1">
    <location>
        <begin position="108"/>
        <end position="130"/>
    </location>
</feature>
<feature type="transmembrane region" description="Helical" evidence="1">
    <location>
        <begin position="378"/>
        <end position="399"/>
    </location>
</feature>
<gene>
    <name evidence="2" type="ORF">M3M37_06715</name>
</gene>
<accession>A0ABY5BWA8</accession>
<feature type="transmembrane region" description="Helical" evidence="1">
    <location>
        <begin position="258"/>
        <end position="275"/>
    </location>
</feature>
<protein>
    <recommendedName>
        <fullName evidence="4">MFS transporter</fullName>
    </recommendedName>
</protein>
<dbReference type="SUPFAM" id="SSF103473">
    <property type="entry name" value="MFS general substrate transporter"/>
    <property type="match status" value="1"/>
</dbReference>
<dbReference type="RefSeq" id="WP_252795037.1">
    <property type="nucleotide sequence ID" value="NZ_CP097121.1"/>
</dbReference>
<proteinExistence type="predicted"/>
<dbReference type="Proteomes" id="UP001056164">
    <property type="component" value="Chromosome"/>
</dbReference>
<evidence type="ECO:0000313" key="2">
    <source>
        <dbReference type="EMBL" id="USS90521.1"/>
    </source>
</evidence>
<keyword evidence="3" id="KW-1185">Reference proteome</keyword>
<feature type="transmembrane region" description="Helical" evidence="1">
    <location>
        <begin position="42"/>
        <end position="64"/>
    </location>
</feature>
<reference evidence="2" key="1">
    <citation type="submission" date="2022-05" db="EMBL/GenBank/DDBJ databases">
        <authorList>
            <person name="Oliphant S.A."/>
            <person name="Watson-Haigh N.S."/>
            <person name="Sumby K.M."/>
            <person name="Gardner J.M."/>
            <person name="Jiranek V."/>
        </authorList>
    </citation>
    <scope>NUCLEOTIDE SEQUENCE</scope>
    <source>
        <strain evidence="2">KI4_A6</strain>
    </source>
</reference>
<evidence type="ECO:0008006" key="4">
    <source>
        <dbReference type="Google" id="ProtNLM"/>
    </source>
</evidence>
<feature type="transmembrane region" description="Helical" evidence="1">
    <location>
        <begin position="172"/>
        <end position="190"/>
    </location>
</feature>
<evidence type="ECO:0000256" key="1">
    <source>
        <dbReference type="SAM" id="Phobius"/>
    </source>
</evidence>
<keyword evidence="1" id="KW-0812">Transmembrane</keyword>
<organism evidence="2 3">
    <name type="scientific">Fructilactobacillus carniphilus</name>
    <dbReference type="NCBI Taxonomy" id="2940297"/>
    <lineage>
        <taxon>Bacteria</taxon>
        <taxon>Bacillati</taxon>
        <taxon>Bacillota</taxon>
        <taxon>Bacilli</taxon>
        <taxon>Lactobacillales</taxon>
        <taxon>Lactobacillaceae</taxon>
        <taxon>Fructilactobacillus</taxon>
    </lineage>
</organism>
<feature type="transmembrane region" description="Helical" evidence="1">
    <location>
        <begin position="315"/>
        <end position="335"/>
    </location>
</feature>
<dbReference type="EMBL" id="CP097121">
    <property type="protein sequence ID" value="USS90521.1"/>
    <property type="molecule type" value="Genomic_DNA"/>
</dbReference>
<keyword evidence="1" id="KW-1133">Transmembrane helix</keyword>
<feature type="transmembrane region" description="Helical" evidence="1">
    <location>
        <begin position="347"/>
        <end position="372"/>
    </location>
</feature>
<evidence type="ECO:0000313" key="3">
    <source>
        <dbReference type="Proteomes" id="UP001056164"/>
    </source>
</evidence>
<keyword evidence="1" id="KW-0472">Membrane</keyword>
<name>A0ABY5BWA8_9LACO</name>
<feature type="transmembrane region" description="Helical" evidence="1">
    <location>
        <begin position="76"/>
        <end position="96"/>
    </location>
</feature>
<feature type="transmembrane region" description="Helical" evidence="1">
    <location>
        <begin position="145"/>
        <end position="165"/>
    </location>
</feature>
<dbReference type="InterPro" id="IPR036259">
    <property type="entry name" value="MFS_trans_sf"/>
</dbReference>
<feature type="transmembrane region" description="Helical" evidence="1">
    <location>
        <begin position="230"/>
        <end position="251"/>
    </location>
</feature>
<sequence length="403" mass="43814">MKKFHQHPNLVKLVLGQSFLLIAFSTYTTVLLYLLVQRYHAIAHTLAIFGVLAALPPALMILLSPWLAHLKNNKRMLIILQLMATVSLFGGSFCLLEKANLGIIGSLYFFLSLVNTISGSVEVGFIPVVFQENEAEIEKSVDFQYFMSTGITIVTSLLSSAILLLPNGSKGLLIASLVSAPIGIIFYNLISYDASFQLQNSAPETSPKTERSYLRQMLADLYQFTHTMPAFLIILFEAILGGITGLLFELLPLTMKELGLAVALFSAVGAVQKAGDLIGGAVAPFVKWQATTFFVVDYLVSGSCLIGFTLPVPNVVRLGLLLIAGIGMGMSGNVFEKLMYRSFNVGNISAMHALAISTFAFCSVTSYLAAWIKVDTPVLWQGSGSLTIIFGLVIMTFLIKSKR</sequence>
<feature type="transmembrane region" description="Helical" evidence="1">
    <location>
        <begin position="14"/>
        <end position="35"/>
    </location>
</feature>